<dbReference type="PANTHER" id="PTHR12128">
    <property type="entry name" value="DIHYDRODIPICOLINATE SYNTHASE"/>
    <property type="match status" value="1"/>
</dbReference>
<proteinExistence type="inferred from homology"/>
<sequence length="310" mass="33316">MQHRINRHTAGVFAIAPTPFDQQEGIDYPSLSRLIALYQQAQVSGITVLGMMGEAQKLSQAEQLSVIDAFLDGVAGALPVIAGVSAAGIANMAALAEAAMARGCAGVMVAPAAGLKTDEAVFNYMKQACTALGPDIPICFQDFPQMTGVHVSADLIVRLTRELPQIVMLKHEDSPGLNKISAIRRQLAADDTALSILTGNGGLYLPLELQRGADGAMTGYAWPEMLVEVVRRHQQGDMDGAQDMFDSHLPLLSYEQQPGIGLAIRKGILRQRGIFASARLRAPGARLSPEDEQQLQRLMQRLAARLRHTG</sequence>
<dbReference type="GeneID" id="70906369"/>
<comment type="caution">
    <text evidence="5">The sequence shown here is derived from an EMBL/GenBank/DDBJ whole genome shotgun (WGS) entry which is preliminary data.</text>
</comment>
<dbReference type="SUPFAM" id="SSF51569">
    <property type="entry name" value="Aldolase"/>
    <property type="match status" value="1"/>
</dbReference>
<protein>
    <submittedName>
        <fullName evidence="5">Dihydrodipicolinate synthase family protein</fullName>
    </submittedName>
</protein>
<dbReference type="GO" id="GO:0005829">
    <property type="term" value="C:cytosol"/>
    <property type="evidence" value="ECO:0007669"/>
    <property type="project" value="TreeGrafter"/>
</dbReference>
<comment type="similarity">
    <text evidence="1 3">Belongs to the DapA family.</text>
</comment>
<dbReference type="CDD" id="cd00408">
    <property type="entry name" value="DHDPS-like"/>
    <property type="match status" value="1"/>
</dbReference>
<evidence type="ECO:0000256" key="4">
    <source>
        <dbReference type="PIRSR" id="PIRSR001365-2"/>
    </source>
</evidence>
<evidence type="ECO:0000256" key="3">
    <source>
        <dbReference type="PIRNR" id="PIRNR001365"/>
    </source>
</evidence>
<dbReference type="Proteomes" id="UP000285972">
    <property type="component" value="Unassembled WGS sequence"/>
</dbReference>
<organism evidence="5 6">
    <name type="scientific">Brenneria goodwinii</name>
    <dbReference type="NCBI Taxonomy" id="1109412"/>
    <lineage>
        <taxon>Bacteria</taxon>
        <taxon>Pseudomonadati</taxon>
        <taxon>Pseudomonadota</taxon>
        <taxon>Gammaproteobacteria</taxon>
        <taxon>Enterobacterales</taxon>
        <taxon>Pectobacteriaceae</taxon>
        <taxon>Brenneria</taxon>
    </lineage>
</organism>
<dbReference type="EMBL" id="MJLX01000044">
    <property type="protein sequence ID" value="RLM20838.1"/>
    <property type="molecule type" value="Genomic_DNA"/>
</dbReference>
<evidence type="ECO:0000256" key="2">
    <source>
        <dbReference type="ARBA" id="ARBA00023239"/>
    </source>
</evidence>
<dbReference type="SMART" id="SM01130">
    <property type="entry name" value="DHDPS"/>
    <property type="match status" value="1"/>
</dbReference>
<dbReference type="KEGG" id="bgj:AWC36_06185"/>
<gene>
    <name evidence="5" type="ORF">BIY26_15185</name>
</gene>
<keyword evidence="2 3" id="KW-0456">Lyase</keyword>
<evidence type="ECO:0000313" key="5">
    <source>
        <dbReference type="EMBL" id="RLM20838.1"/>
    </source>
</evidence>
<name>A0AAE8JMI7_9GAMM</name>
<evidence type="ECO:0000313" key="6">
    <source>
        <dbReference type="Proteomes" id="UP000285972"/>
    </source>
</evidence>
<dbReference type="RefSeq" id="WP_095833927.1">
    <property type="nucleotide sequence ID" value="NZ_CP014137.1"/>
</dbReference>
<dbReference type="AlphaFoldDB" id="A0AAE8JMI7"/>
<reference evidence="5 6" key="1">
    <citation type="submission" date="2016-09" db="EMBL/GenBank/DDBJ databases">
        <authorList>
            <person name="Doonan J."/>
            <person name="Pachebat J.A."/>
            <person name="Golyshin P.N."/>
            <person name="Denman S."/>
            <person name="Mcdonald J.E."/>
        </authorList>
    </citation>
    <scope>NUCLEOTIDE SEQUENCE [LARGE SCALE GENOMIC DNA]</scope>
    <source>
        <strain evidence="5 6">FRB141</strain>
    </source>
</reference>
<dbReference type="GO" id="GO:0008840">
    <property type="term" value="F:4-hydroxy-tetrahydrodipicolinate synthase activity"/>
    <property type="evidence" value="ECO:0007669"/>
    <property type="project" value="TreeGrafter"/>
</dbReference>
<dbReference type="PRINTS" id="PR00146">
    <property type="entry name" value="DHPICSNTHASE"/>
</dbReference>
<dbReference type="PIRSF" id="PIRSF001365">
    <property type="entry name" value="DHDPS"/>
    <property type="match status" value="1"/>
</dbReference>
<dbReference type="InterPro" id="IPR002220">
    <property type="entry name" value="DapA-like"/>
</dbReference>
<dbReference type="Pfam" id="PF00701">
    <property type="entry name" value="DHDPS"/>
    <property type="match status" value="1"/>
</dbReference>
<feature type="binding site" evidence="4">
    <location>
        <position position="217"/>
    </location>
    <ligand>
        <name>pyruvate</name>
        <dbReference type="ChEBI" id="CHEBI:15361"/>
    </ligand>
</feature>
<dbReference type="Gene3D" id="3.20.20.70">
    <property type="entry name" value="Aldolase class I"/>
    <property type="match status" value="1"/>
</dbReference>
<accession>A0AAE8JMI7</accession>
<dbReference type="InterPro" id="IPR013785">
    <property type="entry name" value="Aldolase_TIM"/>
</dbReference>
<evidence type="ECO:0000256" key="1">
    <source>
        <dbReference type="ARBA" id="ARBA00007592"/>
    </source>
</evidence>
<dbReference type="PANTHER" id="PTHR12128:SF66">
    <property type="entry name" value="4-HYDROXY-2-OXOGLUTARATE ALDOLASE, MITOCHONDRIAL"/>
    <property type="match status" value="1"/>
</dbReference>